<dbReference type="EMBL" id="ANFO01000222">
    <property type="protein sequence ID" value="KGQ11361.1"/>
    <property type="molecule type" value="Genomic_DNA"/>
</dbReference>
<name>A0A0A2VTW2_BEABA</name>
<dbReference type="Pfam" id="PF04965">
    <property type="entry name" value="GPW_gp25"/>
    <property type="match status" value="1"/>
</dbReference>
<dbReference type="Gene3D" id="3.10.450.40">
    <property type="match status" value="1"/>
</dbReference>
<dbReference type="Pfam" id="PF06996">
    <property type="entry name" value="T6SS_TssG"/>
    <property type="match status" value="1"/>
</dbReference>
<dbReference type="AlphaFoldDB" id="A0A0A2VTW2"/>
<reference evidence="2 3" key="1">
    <citation type="submission" date="2012-10" db="EMBL/GenBank/DDBJ databases">
        <title>Genome sequencing and analysis of entomopathogenic fungi Beauveria bassiana D1-5.</title>
        <authorList>
            <person name="Li Q."/>
            <person name="Wang L."/>
            <person name="Zhang Z."/>
            <person name="Wang Q."/>
            <person name="Ren J."/>
            <person name="Wang M."/>
            <person name="Xu W."/>
            <person name="Wang J."/>
            <person name="Lu Y."/>
            <person name="Du Q."/>
            <person name="Sun Z."/>
        </authorList>
    </citation>
    <scope>NUCLEOTIDE SEQUENCE [LARGE SCALE GENOMIC DNA]</scope>
    <source>
        <strain evidence="2 3">D1-5</strain>
    </source>
</reference>
<evidence type="ECO:0000259" key="1">
    <source>
        <dbReference type="Pfam" id="PF04965"/>
    </source>
</evidence>
<dbReference type="NCBIfam" id="TIGR03357">
    <property type="entry name" value="VI_zyme"/>
    <property type="match status" value="1"/>
</dbReference>
<dbReference type="InterPro" id="IPR017737">
    <property type="entry name" value="TssE1-like"/>
</dbReference>
<dbReference type="InterPro" id="IPR038706">
    <property type="entry name" value="Type_VI_SciN-like_sf"/>
</dbReference>
<dbReference type="InterPro" id="IPR007048">
    <property type="entry name" value="IraD/Gp25-like"/>
</dbReference>
<dbReference type="Pfam" id="PF12790">
    <property type="entry name" value="T6SS-SciN"/>
    <property type="match status" value="1"/>
</dbReference>
<dbReference type="InterPro" id="IPR017734">
    <property type="entry name" value="T6SS_SciN"/>
</dbReference>
<gene>
    <name evidence="2" type="ORF">BBAD15_g2908</name>
</gene>
<organism evidence="2 3">
    <name type="scientific">Beauveria bassiana D1-5</name>
    <dbReference type="NCBI Taxonomy" id="1245745"/>
    <lineage>
        <taxon>Eukaryota</taxon>
        <taxon>Fungi</taxon>
        <taxon>Dikarya</taxon>
        <taxon>Ascomycota</taxon>
        <taxon>Pezizomycotina</taxon>
        <taxon>Sordariomycetes</taxon>
        <taxon>Hypocreomycetidae</taxon>
        <taxon>Hypocreales</taxon>
        <taxon>Cordycipitaceae</taxon>
        <taxon>Beauveria</taxon>
    </lineage>
</organism>
<dbReference type="Gene3D" id="2.60.40.4150">
    <property type="entry name" value="Type VI secretion system, lipoprotein SciN"/>
    <property type="match status" value="1"/>
</dbReference>
<sequence length="611" mass="67458">MGFPASELKAVEYDEDDDSQPPLIRTTFMGMYGVDSPLPTAYLDDITQRREGHEALQSFLDIFSHRILTQFYRIWRKYSYPATFEPGGTDSISQSLLGLVGLGIPGTAEHIATPVSRFLSLLGVLQQPGKTEEGMQALVSLLAPDTTVQVSPYCLRPVEVSQPLGFYADDDFLLDGNTPLGEEAMDANSQLLIALATGNEQESLGWKPDGLLYQDFLVMLRVYLGWRFKAKITLTTATRLLAAPPLGEGPFWLGMNGVLGAEDEDLPDDIPQTFTTELGYYTGLESATSQQGNRSVTLAGCGVTQGITDGTKSAFNAVFYKKIKVLHLDFTAREALNTDSRESNSLSEPVIIRVYQLKDRKTFDKTVYQQLLKDGEAILKADLLASRDVVVKPGGDVSLNMPMEAGAQFVAVAGLFRHPDMVNNTWKHEPNTPSLYEMLIGHFTGGLDLHQVSAQNQVILSVLDNMQRILNCRAGTLAHLPDYGLPDMTKILQGMPGTAHELMGTLSAVLLKYEPRLKKITVVLLEQNVPGELRYAIDAELKGIGLVRYGTEFAPEGRVLLRHLKQQQYLDTTTRLLKRRKAFFQAEFSKIIEEVAQLSPQSPEYAASEAA</sequence>
<evidence type="ECO:0000313" key="3">
    <source>
        <dbReference type="Proteomes" id="UP000030106"/>
    </source>
</evidence>
<dbReference type="STRING" id="1245745.A0A0A2VTW2"/>
<feature type="domain" description="IraD/Gp25-like" evidence="1">
    <location>
        <begin position="461"/>
        <end position="542"/>
    </location>
</feature>
<dbReference type="PANTHER" id="PTHR35564:SF3">
    <property type="entry name" value="TYPE VI SECRETION SYSTEM BASEPLATE SUBUNIT TSSG"/>
    <property type="match status" value="1"/>
</dbReference>
<comment type="caution">
    <text evidence="2">The sequence shown here is derived from an EMBL/GenBank/DDBJ whole genome shotgun (WGS) entry which is preliminary data.</text>
</comment>
<dbReference type="HOGENOM" id="CLU_446862_0_0_1"/>
<protein>
    <recommendedName>
        <fullName evidence="1">IraD/Gp25-like domain-containing protein</fullName>
    </recommendedName>
</protein>
<dbReference type="SUPFAM" id="SSF160719">
    <property type="entry name" value="gpW/gp25-like"/>
    <property type="match status" value="1"/>
</dbReference>
<dbReference type="InterPro" id="IPR010732">
    <property type="entry name" value="T6SS_TssG-like"/>
</dbReference>
<dbReference type="NCBIfam" id="TIGR03352">
    <property type="entry name" value="VI_chp_3"/>
    <property type="match status" value="1"/>
</dbReference>
<accession>A0A0A2VTW2</accession>
<dbReference type="Proteomes" id="UP000030106">
    <property type="component" value="Unassembled WGS sequence"/>
</dbReference>
<evidence type="ECO:0000313" key="2">
    <source>
        <dbReference type="EMBL" id="KGQ11361.1"/>
    </source>
</evidence>
<proteinExistence type="predicted"/>
<dbReference type="PANTHER" id="PTHR35564">
    <property type="match status" value="1"/>
</dbReference>
<dbReference type="NCBIfam" id="TIGR03347">
    <property type="entry name" value="VI_chp_1"/>
    <property type="match status" value="1"/>
</dbReference>